<evidence type="ECO:0000313" key="10">
    <source>
        <dbReference type="EMBL" id="GGE45750.1"/>
    </source>
</evidence>
<dbReference type="Pfam" id="PF16360">
    <property type="entry name" value="GTP-bdg_M"/>
    <property type="match status" value="1"/>
</dbReference>
<dbReference type="GO" id="GO:0043022">
    <property type="term" value="F:ribosome binding"/>
    <property type="evidence" value="ECO:0007669"/>
    <property type="project" value="TreeGrafter"/>
</dbReference>
<feature type="binding site" evidence="7">
    <location>
        <begin position="247"/>
        <end position="250"/>
    </location>
    <ligand>
        <name>GTP</name>
        <dbReference type="ChEBI" id="CHEBI:37565"/>
    </ligand>
</feature>
<dbReference type="GO" id="GO:0003924">
    <property type="term" value="F:GTPase activity"/>
    <property type="evidence" value="ECO:0007669"/>
    <property type="project" value="UniProtKB-UniRule"/>
</dbReference>
<dbReference type="InterPro" id="IPR016496">
    <property type="entry name" value="GTPase_HflX"/>
</dbReference>
<gene>
    <name evidence="6 10" type="primary">hflX</name>
    <name evidence="10" type="ORF">GCM10011391_25750</name>
</gene>
<evidence type="ECO:0000256" key="4">
    <source>
        <dbReference type="ARBA" id="ARBA00022842"/>
    </source>
</evidence>
<feature type="binding site" evidence="7">
    <location>
        <begin position="313"/>
        <end position="316"/>
    </location>
    <ligand>
        <name>GTP</name>
        <dbReference type="ChEBI" id="CHEBI:37565"/>
    </ligand>
</feature>
<evidence type="ECO:0000256" key="2">
    <source>
        <dbReference type="ARBA" id="ARBA00022723"/>
    </source>
</evidence>
<evidence type="ECO:0000256" key="5">
    <source>
        <dbReference type="ARBA" id="ARBA00023134"/>
    </source>
</evidence>
<dbReference type="GO" id="GO:0005737">
    <property type="term" value="C:cytoplasm"/>
    <property type="evidence" value="ECO:0007669"/>
    <property type="project" value="UniProtKB-SubCell"/>
</dbReference>
<evidence type="ECO:0000256" key="8">
    <source>
        <dbReference type="PIRSR" id="PIRSR006809-2"/>
    </source>
</evidence>
<dbReference type="InterPro" id="IPR027417">
    <property type="entry name" value="P-loop_NTPase"/>
</dbReference>
<evidence type="ECO:0000313" key="11">
    <source>
        <dbReference type="Proteomes" id="UP000628775"/>
    </source>
</evidence>
<evidence type="ECO:0000256" key="3">
    <source>
        <dbReference type="ARBA" id="ARBA00022741"/>
    </source>
</evidence>
<feature type="binding site" evidence="8">
    <location>
        <position position="227"/>
    </location>
    <ligand>
        <name>Mg(2+)</name>
        <dbReference type="ChEBI" id="CHEBI:18420"/>
    </ligand>
</feature>
<keyword evidence="1 6" id="KW-0963">Cytoplasm</keyword>
<dbReference type="InterPro" id="IPR042108">
    <property type="entry name" value="GTPase_HflX_N_sf"/>
</dbReference>
<dbReference type="InterPro" id="IPR006073">
    <property type="entry name" value="GTP-bd"/>
</dbReference>
<dbReference type="EMBL" id="BMIR01000012">
    <property type="protein sequence ID" value="GGE45750.1"/>
    <property type="molecule type" value="Genomic_DNA"/>
</dbReference>
<keyword evidence="2 8" id="KW-0479">Metal-binding</keyword>
<reference evidence="10" key="2">
    <citation type="submission" date="2020-09" db="EMBL/GenBank/DDBJ databases">
        <authorList>
            <person name="Sun Q."/>
            <person name="Zhou Y."/>
        </authorList>
    </citation>
    <scope>NUCLEOTIDE SEQUENCE</scope>
    <source>
        <strain evidence="10">CGMCC 1.15371</strain>
    </source>
</reference>
<evidence type="ECO:0000256" key="1">
    <source>
        <dbReference type="ARBA" id="ARBA00022490"/>
    </source>
</evidence>
<dbReference type="Gene3D" id="3.40.50.300">
    <property type="entry name" value="P-loop containing nucleotide triphosphate hydrolases"/>
    <property type="match status" value="1"/>
</dbReference>
<evidence type="ECO:0000256" key="6">
    <source>
        <dbReference type="HAMAP-Rule" id="MF_00900"/>
    </source>
</evidence>
<comment type="subcellular location">
    <subcellularLocation>
        <location evidence="6">Cytoplasm</location>
    </subcellularLocation>
    <text evidence="6">May associate with membranes.</text>
</comment>
<dbReference type="SUPFAM" id="SSF52540">
    <property type="entry name" value="P-loop containing nucleoside triphosphate hydrolases"/>
    <property type="match status" value="1"/>
</dbReference>
<sequence>MEEVILAGRRDPALSDEAFSYSMEELESLTKTAGGSVKATLTQARQRVDAATFIGSGKVEELKQLCQELDVDTVIFNDELSPSQQTNLATALEVKVLDRTQLILDIFAGRARSREGRLQVELAQLNYLLPRLTGLGLSLSRLGGGIGTRGPGETQLETDRRHIRRRIGEIKKQLGVVVRHRAQYRSRRRKNQTFKIALVGYTNAGKSTLFNQLTDADTLQENKLFATLDPLTRRFRCPDGLNALMTDTVGFIQDLPTELVAAFRSTLEEVQEADLLLHVVDASHPDHPNHIKTVEKLLNELGAEQIPTIVLFNKRDAIANPKAFTLPKDGLFISAFDAVDLARIKQYIQDKIIEQSAPYRATVEAGDGGLIARLRTETIVTEHHWDDEKEAHQYDGFVWRQSPLYQQLALQHVEGKEEDHV</sequence>
<dbReference type="Gene3D" id="3.40.50.11060">
    <property type="entry name" value="GTPase HflX, N-terminal domain"/>
    <property type="match status" value="1"/>
</dbReference>
<dbReference type="GO" id="GO:0046872">
    <property type="term" value="F:metal ion binding"/>
    <property type="evidence" value="ECO:0007669"/>
    <property type="project" value="UniProtKB-KW"/>
</dbReference>
<keyword evidence="3 6" id="KW-0547">Nucleotide-binding</keyword>
<dbReference type="GO" id="GO:0005525">
    <property type="term" value="F:GTP binding"/>
    <property type="evidence" value="ECO:0007669"/>
    <property type="project" value="UniProtKB-UniRule"/>
</dbReference>
<dbReference type="NCBIfam" id="TIGR03156">
    <property type="entry name" value="GTP_HflX"/>
    <property type="match status" value="1"/>
</dbReference>
<comment type="function">
    <text evidence="6">GTPase that associates with the 50S ribosomal subunit and may have a role during protein synthesis or ribosome biogenesis.</text>
</comment>
<reference evidence="10" key="1">
    <citation type="journal article" date="2014" name="Int. J. Syst. Evol. Microbiol.">
        <title>Complete genome sequence of Corynebacterium casei LMG S-19264T (=DSM 44701T), isolated from a smear-ripened cheese.</title>
        <authorList>
            <consortium name="US DOE Joint Genome Institute (JGI-PGF)"/>
            <person name="Walter F."/>
            <person name="Albersmeier A."/>
            <person name="Kalinowski J."/>
            <person name="Ruckert C."/>
        </authorList>
    </citation>
    <scope>NUCLEOTIDE SEQUENCE</scope>
    <source>
        <strain evidence="10">CGMCC 1.15371</strain>
    </source>
</reference>
<dbReference type="CDD" id="cd01878">
    <property type="entry name" value="HflX"/>
    <property type="match status" value="1"/>
</dbReference>
<dbReference type="PANTHER" id="PTHR10229">
    <property type="entry name" value="GTP-BINDING PROTEIN HFLX"/>
    <property type="match status" value="1"/>
</dbReference>
<dbReference type="Gene3D" id="6.10.250.2860">
    <property type="match status" value="1"/>
</dbReference>
<dbReference type="RefSeq" id="WP_188694657.1">
    <property type="nucleotide sequence ID" value="NZ_BMIR01000012.1"/>
</dbReference>
<feature type="binding site" evidence="8">
    <location>
        <position position="207"/>
    </location>
    <ligand>
        <name>Mg(2+)</name>
        <dbReference type="ChEBI" id="CHEBI:18420"/>
    </ligand>
</feature>
<comment type="subunit">
    <text evidence="6">Monomer. Associates with the 50S ribosomal subunit.</text>
</comment>
<dbReference type="Proteomes" id="UP000628775">
    <property type="component" value="Unassembled WGS sequence"/>
</dbReference>
<dbReference type="PIRSF" id="PIRSF006809">
    <property type="entry name" value="GTP-binding_hflX_prd"/>
    <property type="match status" value="1"/>
</dbReference>
<dbReference type="HAMAP" id="MF_00900">
    <property type="entry name" value="GTPase_HflX"/>
    <property type="match status" value="1"/>
</dbReference>
<dbReference type="AlphaFoldDB" id="A0A8J2YIT1"/>
<accession>A0A8J2YIT1</accession>
<organism evidence="10 11">
    <name type="scientific">Pullulanibacillus camelliae</name>
    <dbReference type="NCBI Taxonomy" id="1707096"/>
    <lineage>
        <taxon>Bacteria</taxon>
        <taxon>Bacillati</taxon>
        <taxon>Bacillota</taxon>
        <taxon>Bacilli</taxon>
        <taxon>Bacillales</taxon>
        <taxon>Sporolactobacillaceae</taxon>
        <taxon>Pullulanibacillus</taxon>
    </lineage>
</organism>
<keyword evidence="11" id="KW-1185">Reference proteome</keyword>
<dbReference type="Pfam" id="PF13167">
    <property type="entry name" value="GTP-bdg_N"/>
    <property type="match status" value="1"/>
</dbReference>
<dbReference type="PANTHER" id="PTHR10229:SF0">
    <property type="entry name" value="GTP-BINDING PROTEIN 6-RELATED"/>
    <property type="match status" value="1"/>
</dbReference>
<dbReference type="InterPro" id="IPR030394">
    <property type="entry name" value="G_HFLX_dom"/>
</dbReference>
<evidence type="ECO:0000259" key="9">
    <source>
        <dbReference type="PROSITE" id="PS51705"/>
    </source>
</evidence>
<proteinExistence type="inferred from homology"/>
<feature type="binding site" evidence="7">
    <location>
        <begin position="225"/>
        <end position="229"/>
    </location>
    <ligand>
        <name>GTP</name>
        <dbReference type="ChEBI" id="CHEBI:37565"/>
    </ligand>
</feature>
<dbReference type="InterPro" id="IPR032305">
    <property type="entry name" value="GTP-bd_M"/>
</dbReference>
<comment type="similarity">
    <text evidence="6">Belongs to the TRAFAC class OBG-HflX-like GTPase superfamily. HflX GTPase family.</text>
</comment>
<dbReference type="Pfam" id="PF01926">
    <property type="entry name" value="MMR_HSR1"/>
    <property type="match status" value="1"/>
</dbReference>
<comment type="cofactor">
    <cofactor evidence="8">
        <name>Mg(2+)</name>
        <dbReference type="ChEBI" id="CHEBI:18420"/>
    </cofactor>
</comment>
<protein>
    <recommendedName>
        <fullName evidence="6">GTPase HflX</fullName>
    </recommendedName>
    <alternativeName>
        <fullName evidence="6">GTP-binding protein HflX</fullName>
    </alternativeName>
</protein>
<name>A0A8J2YIT1_9BACL</name>
<keyword evidence="5 6" id="KW-0342">GTP-binding</keyword>
<feature type="binding site" evidence="7">
    <location>
        <begin position="200"/>
        <end position="207"/>
    </location>
    <ligand>
        <name>GTP</name>
        <dbReference type="ChEBI" id="CHEBI:37565"/>
    </ligand>
</feature>
<comment type="caution">
    <text evidence="10">The sequence shown here is derived from an EMBL/GenBank/DDBJ whole genome shotgun (WGS) entry which is preliminary data.</text>
</comment>
<keyword evidence="4 8" id="KW-0460">Magnesium</keyword>
<feature type="domain" description="Hflx-type G" evidence="9">
    <location>
        <begin position="194"/>
        <end position="356"/>
    </location>
</feature>
<dbReference type="PROSITE" id="PS51705">
    <property type="entry name" value="G_HFLX"/>
    <property type="match status" value="1"/>
</dbReference>
<dbReference type="FunFam" id="3.40.50.11060:FF:000001">
    <property type="entry name" value="GTPase HflX"/>
    <property type="match status" value="1"/>
</dbReference>
<evidence type="ECO:0000256" key="7">
    <source>
        <dbReference type="PIRSR" id="PIRSR006809-1"/>
    </source>
</evidence>
<dbReference type="PRINTS" id="PR00326">
    <property type="entry name" value="GTP1OBG"/>
</dbReference>
<dbReference type="InterPro" id="IPR025121">
    <property type="entry name" value="GTPase_HflX_N"/>
</dbReference>